<reference evidence="4" key="1">
    <citation type="submission" date="2014-11" db="EMBL/GenBank/DDBJ databases">
        <authorList>
            <person name="Otto D Thomas"/>
            <person name="Naeem Raeece"/>
        </authorList>
    </citation>
    <scope>NUCLEOTIDE SEQUENCE</scope>
</reference>
<feature type="compositionally biased region" description="Basic and acidic residues" evidence="2">
    <location>
        <begin position="1043"/>
        <end position="1057"/>
    </location>
</feature>
<name>A0A0G4HLY7_9ALVE</name>
<organism evidence="4">
    <name type="scientific">Chromera velia CCMP2878</name>
    <dbReference type="NCBI Taxonomy" id="1169474"/>
    <lineage>
        <taxon>Eukaryota</taxon>
        <taxon>Sar</taxon>
        <taxon>Alveolata</taxon>
        <taxon>Colpodellida</taxon>
        <taxon>Chromeraceae</taxon>
        <taxon>Chromera</taxon>
    </lineage>
</organism>
<dbReference type="VEuPathDB" id="CryptoDB:Cvel_29112"/>
<feature type="compositionally biased region" description="Gly residues" evidence="2">
    <location>
        <begin position="334"/>
        <end position="345"/>
    </location>
</feature>
<feature type="repeat" description="TNFR-Cys" evidence="1">
    <location>
        <begin position="903"/>
        <end position="952"/>
    </location>
</feature>
<dbReference type="PROSITE" id="PS50050">
    <property type="entry name" value="TNFR_NGFR_2"/>
    <property type="match status" value="1"/>
</dbReference>
<feature type="compositionally biased region" description="Low complexity" evidence="2">
    <location>
        <begin position="97"/>
        <end position="113"/>
    </location>
</feature>
<feature type="region of interest" description="Disordered" evidence="2">
    <location>
        <begin position="549"/>
        <end position="573"/>
    </location>
</feature>
<feature type="region of interest" description="Disordered" evidence="2">
    <location>
        <begin position="779"/>
        <end position="808"/>
    </location>
</feature>
<feature type="region of interest" description="Disordered" evidence="2">
    <location>
        <begin position="1171"/>
        <end position="1205"/>
    </location>
</feature>
<feature type="disulfide bond" evidence="1">
    <location>
        <begin position="904"/>
        <end position="919"/>
    </location>
</feature>
<protein>
    <recommendedName>
        <fullName evidence="3">TNFR-Cys domain-containing protein</fullName>
    </recommendedName>
</protein>
<feature type="domain" description="TNFR-Cys" evidence="3">
    <location>
        <begin position="903"/>
        <end position="952"/>
    </location>
</feature>
<accession>A0A0G4HLY7</accession>
<feature type="region of interest" description="Disordered" evidence="2">
    <location>
        <begin position="280"/>
        <end position="424"/>
    </location>
</feature>
<keyword evidence="1" id="KW-1015">Disulfide bond</keyword>
<feature type="region of interest" description="Disordered" evidence="2">
    <location>
        <begin position="1004"/>
        <end position="1148"/>
    </location>
</feature>
<evidence type="ECO:0000313" key="4">
    <source>
        <dbReference type="EMBL" id="CEM45348.1"/>
    </source>
</evidence>
<feature type="region of interest" description="Disordered" evidence="2">
    <location>
        <begin position="97"/>
        <end position="163"/>
    </location>
</feature>
<proteinExistence type="predicted"/>
<feature type="compositionally biased region" description="Low complexity" evidence="2">
    <location>
        <begin position="283"/>
        <end position="294"/>
    </location>
</feature>
<evidence type="ECO:0000256" key="2">
    <source>
        <dbReference type="SAM" id="MobiDB-lite"/>
    </source>
</evidence>
<comment type="caution">
    <text evidence="1">Lacks conserved residue(s) required for the propagation of feature annotation.</text>
</comment>
<dbReference type="PhylomeDB" id="A0A0G4HLY7"/>
<feature type="region of interest" description="Disordered" evidence="2">
    <location>
        <begin position="722"/>
        <end position="741"/>
    </location>
</feature>
<feature type="compositionally biased region" description="Low complexity" evidence="2">
    <location>
        <begin position="1059"/>
        <end position="1076"/>
    </location>
</feature>
<sequence>MKPVYVKCGSLAPELAYTLRQALFSLGDVETLYRPWEETFVSHGVTSVPALLQMFSEGQQVPMGMHVAVFRALLSALGGKIGGEEVRAFEQRDLLLRSTSSRSGGPSRSDNGGDSQGACGSRDAPSPPPHTPPRHQTAPQHEPPLPLPLPVTRIPCESLDDASPSGGRVGFLGSSAERMCFGSPQSLLNGLVNSSGGVKRGEEEDRGSCHSIQLPLSPQAFECLGSPGGLCGPGGELCRERGEGDEENEEEGGGYDHERVFFRLLGCSPRENGEEIRFDREASGGASPSHSSCSFPRTFLETEETETHLEPSGTDSGCFFGPLSPGGVRDIGPEEGGGTEGQGGGMEEKQYSETSSPSSGGRLGGSAGVDIGNGDCEGLENRPAPSLDRKRETEATVPTDAPPDPPSRSADGVTQNECHEGSSAPSVCGVTPFPSLNAYTNPLFSQMKLPHPWPLRVPLPPSIRGTATASSAQLKAHVGGRLSSGPCGREREFSSVFPSGREKATPKQIAVSRKSGGGAHRNTPGGKKKTESAQTGRCSACGDVSSLSLQKGQTEQGDSGEGNASPAPPTQIRARCPHGKMARFCNLCRPTWFCKHGRNENLCAECGGRSICIHQKRKTHCRQCVPHKFCIHGRWHSLCGPCGGGGAVRIQTTGGGAPMQPNYSVISVSPAVSVSAPAPPSRETRCPQEKVHVRAAVSVSHKPSVPVSVSVALPPLCIVSGEARHPDDKIDGGSSQRKRKAAPAVAAAAVVEQSVANHGPKYQRLLSGNTVSNSVEKHQTFPQNHSAPPPSARKPADNSAPSSLLQSDGGRLSLAASLSLPVSADSHGAHFCEQGRRACPPRGGKQKAPLPPRPFCMHQRQRSKCKECGGSQVCAHGRIRSECKQCKGKSICEHGKRRTRCRDCGGGSFCEHAKRRDHCRICRPENFCQHGKRIESTMRACRDCAESSEFICSHKRRKTRCIDCTPENFCFHRKLRSRCRECVQKRKNSTVVVEVVTSDGEEEIEEENRVQLPRIPPTEAAADSALKKACPKPNGTLHVVTSLEDKEDVKMDSKKTGEAPSPLSPLHPLSTATPGSPHEHSTPFPSPPSFYSYPSPCLDREHSPATDLDTGDETGRGCIPPLDDQKAPEDDAHKDPQDLSPLPLPLPMPEETLVAHTVFISPLSIVPSPSPATDSLHHLLADSPRPPLLADSGKDRGGSHDEGRGLSHLTAGCTFNLSEGPSNSDSPAAGTIMEGRKTRAVRTCRVEGKSGWKRPLCPHGRQRNKCKACVSVCAHQRLPGLCRDCGGGAFCSHGIRRTRCRECGGGSYCQHEVRRDRCRHCTPANFCVHGRLRIECGSCATASSFHYDSNNGSPLSATR</sequence>
<feature type="region of interest" description="Disordered" evidence="2">
    <location>
        <begin position="464"/>
        <end position="534"/>
    </location>
</feature>
<gene>
    <name evidence="4" type="ORF">Cvel_29112</name>
</gene>
<feature type="compositionally biased region" description="Basic and acidic residues" evidence="2">
    <location>
        <begin position="722"/>
        <end position="731"/>
    </location>
</feature>
<dbReference type="EMBL" id="CDMZ01003162">
    <property type="protein sequence ID" value="CEM45348.1"/>
    <property type="molecule type" value="Genomic_DNA"/>
</dbReference>
<evidence type="ECO:0000256" key="1">
    <source>
        <dbReference type="PROSITE-ProRule" id="PRU00206"/>
    </source>
</evidence>
<feature type="compositionally biased region" description="Basic and acidic residues" evidence="2">
    <location>
        <begin position="1192"/>
        <end position="1205"/>
    </location>
</feature>
<feature type="compositionally biased region" description="Basic and acidic residues" evidence="2">
    <location>
        <begin position="1123"/>
        <end position="1137"/>
    </location>
</feature>
<dbReference type="InterPro" id="IPR001368">
    <property type="entry name" value="TNFR/NGFR_Cys_rich_reg"/>
</dbReference>
<evidence type="ECO:0000259" key="3">
    <source>
        <dbReference type="PROSITE" id="PS50050"/>
    </source>
</evidence>